<dbReference type="AlphaFoldDB" id="D6ZFR7"/>
<dbReference type="EMBL" id="CP001958">
    <property type="protein sequence ID" value="ADG97791.1"/>
    <property type="molecule type" value="Genomic_DNA"/>
</dbReference>
<keyword evidence="3" id="KW-1185">Reference proteome</keyword>
<feature type="region of interest" description="Disordered" evidence="1">
    <location>
        <begin position="15"/>
        <end position="34"/>
    </location>
</feature>
<dbReference type="RefSeq" id="WP_013138245.1">
    <property type="nucleotide sequence ID" value="NC_014168.1"/>
</dbReference>
<dbReference type="KEGG" id="srt:Srot_1323"/>
<dbReference type="STRING" id="640132.Srot_1323"/>
<dbReference type="HOGENOM" id="CLU_2345052_0_0_11"/>
<sequence>MKLDIEKARQAGRDVLTAADELRSDPVPDSLRSGSQRLRGLSLSDALNDAATGYEDFLKRFGNELEWLGNAVVSAADQVEQTDEAAKASIKQLGIPG</sequence>
<evidence type="ECO:0000256" key="1">
    <source>
        <dbReference type="SAM" id="MobiDB-lite"/>
    </source>
</evidence>
<accession>D6ZFR7</accession>
<organism evidence="2 3">
    <name type="scientific">Segniliparus rotundus (strain ATCC BAA-972 / CDC 1076 / CIP 108378 / DSM 44985 / JCM 13578)</name>
    <dbReference type="NCBI Taxonomy" id="640132"/>
    <lineage>
        <taxon>Bacteria</taxon>
        <taxon>Bacillati</taxon>
        <taxon>Actinomycetota</taxon>
        <taxon>Actinomycetes</taxon>
        <taxon>Mycobacteriales</taxon>
        <taxon>Segniliparaceae</taxon>
        <taxon>Segniliparus</taxon>
    </lineage>
</organism>
<dbReference type="Proteomes" id="UP000002247">
    <property type="component" value="Chromosome"/>
</dbReference>
<proteinExistence type="predicted"/>
<name>D6ZFR7_SEGRD</name>
<evidence type="ECO:0000313" key="3">
    <source>
        <dbReference type="Proteomes" id="UP000002247"/>
    </source>
</evidence>
<gene>
    <name evidence="2" type="ordered locus">Srot_1323</name>
</gene>
<reference evidence="2 3" key="1">
    <citation type="journal article" date="2010" name="Stand. Genomic Sci.">
        <title>Complete genome sequence of Segniliparus rotundus type strain (CDC 1076).</title>
        <authorList>
            <person name="Sikorski J."/>
            <person name="Lapidus A."/>
            <person name="Copeland A."/>
            <person name="Misra M."/>
            <person name="Glavina Del Rio T."/>
            <person name="Nolan M."/>
            <person name="Lucas S."/>
            <person name="Chen F."/>
            <person name="Tice H."/>
            <person name="Cheng J.F."/>
            <person name="Jando M."/>
            <person name="Schneider S."/>
            <person name="Bruce D."/>
            <person name="Goodwin L."/>
            <person name="Pitluck S."/>
            <person name="Liolios K."/>
            <person name="Mikhailova N."/>
            <person name="Pati A."/>
            <person name="Ivanova N."/>
            <person name="Mavromatis K."/>
            <person name="Chen A."/>
            <person name="Palaniappan K."/>
            <person name="Chertkov O."/>
            <person name="Land M."/>
            <person name="Hauser L."/>
            <person name="Chang Y.J."/>
            <person name="Jeffries C.D."/>
            <person name="Brettin T."/>
            <person name="Detter J.C."/>
            <person name="Han C."/>
            <person name="Rohde M."/>
            <person name="Goker M."/>
            <person name="Bristow J."/>
            <person name="Eisen J.A."/>
            <person name="Markowitz V."/>
            <person name="Hugenholtz P."/>
            <person name="Kyrpides N.C."/>
            <person name="Klenk H.P."/>
        </authorList>
    </citation>
    <scope>NUCLEOTIDE SEQUENCE [LARGE SCALE GENOMIC DNA]</scope>
    <source>
        <strain evidence="3">ATCC BAA-972 / CDC 1076 / CIP 108378 / DSM 44985 / JCM 13578</strain>
    </source>
</reference>
<evidence type="ECO:0000313" key="2">
    <source>
        <dbReference type="EMBL" id="ADG97791.1"/>
    </source>
</evidence>
<protein>
    <submittedName>
        <fullName evidence="2">Uncharacterized protein</fullName>
    </submittedName>
</protein>
<dbReference type="OrthoDB" id="9854321at2"/>